<protein>
    <submittedName>
        <fullName evidence="2">Uncharacterized protein</fullName>
    </submittedName>
</protein>
<dbReference type="EMBL" id="CP017562">
    <property type="protein sequence ID" value="QXE07303.1"/>
    <property type="molecule type" value="Genomic_DNA"/>
</dbReference>
<proteinExistence type="predicted"/>
<dbReference type="KEGG" id="pspw:BJG93_35765"/>
<dbReference type="AlphaFoldDB" id="A0A8F4KII8"/>
<accession>A0A8F4KII8</accession>
<evidence type="ECO:0000256" key="1">
    <source>
        <dbReference type="SAM" id="MobiDB-lite"/>
    </source>
</evidence>
<gene>
    <name evidence="2" type="ORF">BJG93_35765</name>
</gene>
<sequence>MNTTPYSTASQLLDMCLCAARISLVAKARATIGDHGKSFIVGYCFMTERCLAFGVTGERFVVERLSIGCRHFGVTYGRKPVVDGPPNPKPITFSYPRRLPCLSARESDRPSGHSQGLPGSLAMATDESAVNS</sequence>
<reference evidence="2" key="1">
    <citation type="submission" date="2016-09" db="EMBL/GenBank/DDBJ databases">
        <title>The Complete Genome of Burkholderia sprentiae wsm5005.</title>
        <authorList>
            <person name="De Meyer S."/>
            <person name="Wang P."/>
            <person name="Terpolilli J."/>
        </authorList>
    </citation>
    <scope>NUCLEOTIDE SEQUENCE [LARGE SCALE GENOMIC DNA]</scope>
    <source>
        <strain evidence="2">WSM5005</strain>
    </source>
</reference>
<organism evidence="2 3">
    <name type="scientific">Paraburkholderia sprentiae WSM5005</name>
    <dbReference type="NCBI Taxonomy" id="754502"/>
    <lineage>
        <taxon>Bacteria</taxon>
        <taxon>Pseudomonadati</taxon>
        <taxon>Pseudomonadota</taxon>
        <taxon>Betaproteobacteria</taxon>
        <taxon>Burkholderiales</taxon>
        <taxon>Burkholderiaceae</taxon>
        <taxon>Paraburkholderia</taxon>
    </lineage>
</organism>
<keyword evidence="3" id="KW-1185">Reference proteome</keyword>
<name>A0A8F4KII8_9BURK</name>
<evidence type="ECO:0000313" key="3">
    <source>
        <dbReference type="Proteomes" id="UP000179860"/>
    </source>
</evidence>
<dbReference type="Proteomes" id="UP000179860">
    <property type="component" value="Chromosome 2"/>
</dbReference>
<feature type="region of interest" description="Disordered" evidence="1">
    <location>
        <begin position="103"/>
        <end position="132"/>
    </location>
</feature>
<dbReference type="RefSeq" id="WP_154671769.1">
    <property type="nucleotide sequence ID" value="NZ_CP017562.2"/>
</dbReference>
<evidence type="ECO:0000313" key="2">
    <source>
        <dbReference type="EMBL" id="QXE07303.1"/>
    </source>
</evidence>